<evidence type="ECO:0000259" key="2">
    <source>
        <dbReference type="PROSITE" id="PS51011"/>
    </source>
</evidence>
<evidence type="ECO:0000313" key="3">
    <source>
        <dbReference type="EMBL" id="WFD34709.1"/>
    </source>
</evidence>
<evidence type="ECO:0000256" key="1">
    <source>
        <dbReference type="SAM" id="MobiDB-lite"/>
    </source>
</evidence>
<feature type="region of interest" description="Disordered" evidence="1">
    <location>
        <begin position="219"/>
        <end position="263"/>
    </location>
</feature>
<feature type="region of interest" description="Disordered" evidence="1">
    <location>
        <begin position="312"/>
        <end position="360"/>
    </location>
</feature>
<protein>
    <recommendedName>
        <fullName evidence="2">ARID domain-containing protein</fullName>
    </recommendedName>
</protein>
<gene>
    <name evidence="3" type="ORF">MCUN1_001553</name>
</gene>
<keyword evidence="4" id="KW-1185">Reference proteome</keyword>
<feature type="compositionally biased region" description="Low complexity" evidence="1">
    <location>
        <begin position="313"/>
        <end position="349"/>
    </location>
</feature>
<dbReference type="Proteomes" id="UP001219933">
    <property type="component" value="Chromosome 2"/>
</dbReference>
<proteinExistence type="predicted"/>
<name>A0AAF0J6M4_9BASI</name>
<dbReference type="GO" id="GO:0003677">
    <property type="term" value="F:DNA binding"/>
    <property type="evidence" value="ECO:0007669"/>
    <property type="project" value="InterPro"/>
</dbReference>
<dbReference type="InterPro" id="IPR036431">
    <property type="entry name" value="ARID_dom_sf"/>
</dbReference>
<reference evidence="3" key="1">
    <citation type="submission" date="2023-03" db="EMBL/GenBank/DDBJ databases">
        <title>Mating type loci evolution in Malassezia.</title>
        <authorList>
            <person name="Coelho M.A."/>
        </authorList>
    </citation>
    <scope>NUCLEOTIDE SEQUENCE</scope>
    <source>
        <strain evidence="3">CBS 11721</strain>
    </source>
</reference>
<feature type="domain" description="ARID" evidence="2">
    <location>
        <begin position="92"/>
        <end position="209"/>
    </location>
</feature>
<dbReference type="EMBL" id="CP119878">
    <property type="protein sequence ID" value="WFD34709.1"/>
    <property type="molecule type" value="Genomic_DNA"/>
</dbReference>
<accession>A0AAF0J6M4</accession>
<dbReference type="PROSITE" id="PS51011">
    <property type="entry name" value="ARID"/>
    <property type="match status" value="1"/>
</dbReference>
<dbReference type="InterPro" id="IPR001606">
    <property type="entry name" value="ARID_dom"/>
</dbReference>
<sequence length="1025" mass="109711">MGRPMPMVGVPDMQYNQWMARQMDASQGMPTPTMQPATVPTPTMTAAVPGTPNGPGTPVMPGTPSIPPGTPVISANTANMSSAAPPNQTVPASGQRDFATVVQSFMLQRGLVLPNDWPAGFRAPAANNPAEIRTIDPATLFAKVTSVGGSERVFSVPGGWSYIAAQLDLAVGPPGEMSAPGAIPNPGEVPGRLAAYYTQRLSLFEQSWMATRRNAENNATAMAPPQPPKQPIVQVRQNESRTPTPAPTTPAEEDQTQAPAERPQMSIALQQQVAHLQQLVATEQITPQQAAARFAALQAQSVANAQSMQNYNAPANASSPPAVAAAQAASRSSQPPATPTTPAGSTAPAETEHKDANGIPTIPLLNVTPEQLRGNPSALQALQMLKNGSLNQVQQQVAVAIVRAALGQVEQAQMAQPQQAAVPMPSVPGAHTMPGTLPNAAQTLGAPNVPGSSGVPNVAATGVSAVPAATAIPGAGVQPAPQLPVQPAAEAVKPEPNAPPAPTASANQRATPAPEKFKIEYMPWCTEIHTFGGRDLNRIEDELSVHQASATRVRGVNELGTVDIYSLIMSLRSRLEYEVSYALNALLVLSAGVDASPTFQLQIAACDELLDELLVLLVESTVVPGTDAAEQLIDRPRSSEPPLAECGVLDESMVSYADAIALALQDESEMRIWRRKCGNSVDERAAERRAHIALTILSIFRNVALMMDNTDYLANHPRFLKVLADISRAAEKDPRVNSKQDDTESPLAHFTLRETLRIRKDILTIILGVSGESLSFEKHGALTIVSLLDVIRFFVLDASLIEERQGADVLLEPSSAGMRVNFQAYQAPYHAGVALQTLARFLLLETNRETLVGWLPARIIEQLVEHLVHLLPLSETDFRRLGSEPRLEYLEGAALCLYALVYLASPDLKTRFRMRSSVVGVMFGTVRHLLATSRDYERNPYSLLCRRLVETLRLLSDAQDMFDDPPLLGMYLPAQDAVTDNRGAGAAQAGVLVCHESVIFETLQQAHNVEHLVMDELLDLASVSG</sequence>
<organism evidence="3 4">
    <name type="scientific">Malassezia cuniculi</name>
    <dbReference type="NCBI Taxonomy" id="948313"/>
    <lineage>
        <taxon>Eukaryota</taxon>
        <taxon>Fungi</taxon>
        <taxon>Dikarya</taxon>
        <taxon>Basidiomycota</taxon>
        <taxon>Ustilaginomycotina</taxon>
        <taxon>Malasseziomycetes</taxon>
        <taxon>Malasseziales</taxon>
        <taxon>Malasseziaceae</taxon>
        <taxon>Malassezia</taxon>
    </lineage>
</organism>
<evidence type="ECO:0000313" key="4">
    <source>
        <dbReference type="Proteomes" id="UP001219933"/>
    </source>
</evidence>
<dbReference type="AlphaFoldDB" id="A0AAF0J6M4"/>
<feature type="region of interest" description="Disordered" evidence="1">
    <location>
        <begin position="488"/>
        <end position="511"/>
    </location>
</feature>
<dbReference type="Gene3D" id="1.10.150.60">
    <property type="entry name" value="ARID DNA-binding domain"/>
    <property type="match status" value="1"/>
</dbReference>